<organism evidence="2 3">
    <name type="scientific">Ambispora gerdemannii</name>
    <dbReference type="NCBI Taxonomy" id="144530"/>
    <lineage>
        <taxon>Eukaryota</taxon>
        <taxon>Fungi</taxon>
        <taxon>Fungi incertae sedis</taxon>
        <taxon>Mucoromycota</taxon>
        <taxon>Glomeromycotina</taxon>
        <taxon>Glomeromycetes</taxon>
        <taxon>Archaeosporales</taxon>
        <taxon>Ambisporaceae</taxon>
        <taxon>Ambispora</taxon>
    </lineage>
</organism>
<dbReference type="Pfam" id="PF07707">
    <property type="entry name" value="BACK"/>
    <property type="match status" value="1"/>
</dbReference>
<dbReference type="AlphaFoldDB" id="A0A9N9DPG2"/>
<keyword evidence="3" id="KW-1185">Reference proteome</keyword>
<dbReference type="CDD" id="cd18186">
    <property type="entry name" value="BTB_POZ_ZBTB_KLHL-like"/>
    <property type="match status" value="1"/>
</dbReference>
<dbReference type="Gene3D" id="1.25.40.420">
    <property type="match status" value="1"/>
</dbReference>
<comment type="caution">
    <text evidence="2">The sequence shown here is derived from an EMBL/GenBank/DDBJ whole genome shotgun (WGS) entry which is preliminary data.</text>
</comment>
<dbReference type="InterPro" id="IPR011333">
    <property type="entry name" value="SKP1/BTB/POZ_sf"/>
</dbReference>
<accession>A0A9N9DPG2</accession>
<evidence type="ECO:0000259" key="1">
    <source>
        <dbReference type="PROSITE" id="PS50097"/>
    </source>
</evidence>
<reference evidence="2" key="1">
    <citation type="submission" date="2021-06" db="EMBL/GenBank/DDBJ databases">
        <authorList>
            <person name="Kallberg Y."/>
            <person name="Tangrot J."/>
            <person name="Rosling A."/>
        </authorList>
    </citation>
    <scope>NUCLEOTIDE SEQUENCE</scope>
    <source>
        <strain evidence="2">MT106</strain>
    </source>
</reference>
<dbReference type="OrthoDB" id="25620at2759"/>
<sequence>MTTITTPKLTSLLLEELYNLYKNADDYNVTIKVGRNENARVFKAHSFILRARSPFFEAALSQNWAHRDNNDKDMFLLEKPNIHPEIFEKIIEYLYTAKISLPAENKDSHLDILVAADELILTDLVNHIQENIIQERQDWINNNVLQVFHVSSKIESCRQLCEICLEIFASNPKALFDSSHFFSVTKDQLISLLRRNDLRMEEIEIWDYIIKWGIGQLDNLERDNFENWTVEEKRLLTDTLKDTITHIRFFQISSKDYLYKILPYKKILPAQIKKDLQIYHLAPDTKIQTIILPPRIGLKFPEPDLITAKQAALIASWIDKRGDVYQLSMVPYTFKSLLNGGCEGINPEEFLLHCAGKTHICIFFKILGSQQAIGGYNPLGWSFSGYYKKSKYCFLFSFHNENAVLSRIDPDSNAISDPVYEDRGLAGFCSDLNIFTQTTKQESYMRTIYHQFSFQIEKFGIFQVIQG</sequence>
<protein>
    <submittedName>
        <fullName evidence="2">8820_t:CDS:1</fullName>
    </submittedName>
</protein>
<dbReference type="SMART" id="SM00225">
    <property type="entry name" value="BTB"/>
    <property type="match status" value="1"/>
</dbReference>
<dbReference type="InterPro" id="IPR000210">
    <property type="entry name" value="BTB/POZ_dom"/>
</dbReference>
<dbReference type="EMBL" id="CAJVPL010004307">
    <property type="protein sequence ID" value="CAG8645985.1"/>
    <property type="molecule type" value="Genomic_DNA"/>
</dbReference>
<proteinExistence type="predicted"/>
<dbReference type="Proteomes" id="UP000789831">
    <property type="component" value="Unassembled WGS sequence"/>
</dbReference>
<dbReference type="Pfam" id="PF00651">
    <property type="entry name" value="BTB"/>
    <property type="match status" value="1"/>
</dbReference>
<dbReference type="InterPro" id="IPR051481">
    <property type="entry name" value="BTB-POZ/Galectin-3-binding"/>
</dbReference>
<evidence type="ECO:0000313" key="2">
    <source>
        <dbReference type="EMBL" id="CAG8645985.1"/>
    </source>
</evidence>
<gene>
    <name evidence="2" type="ORF">AGERDE_LOCUS11198</name>
</gene>
<dbReference type="SMART" id="SM00875">
    <property type="entry name" value="BACK"/>
    <property type="match status" value="1"/>
</dbReference>
<name>A0A9N9DPG2_9GLOM</name>
<dbReference type="PANTHER" id="PTHR24410:SF23">
    <property type="entry name" value="BTB DOMAIN-CONTAINING PROTEIN-RELATED"/>
    <property type="match status" value="1"/>
</dbReference>
<evidence type="ECO:0000313" key="3">
    <source>
        <dbReference type="Proteomes" id="UP000789831"/>
    </source>
</evidence>
<dbReference type="SUPFAM" id="SSF54695">
    <property type="entry name" value="POZ domain"/>
    <property type="match status" value="1"/>
</dbReference>
<dbReference type="PANTHER" id="PTHR24410">
    <property type="entry name" value="HL07962P-RELATED"/>
    <property type="match status" value="1"/>
</dbReference>
<dbReference type="Gene3D" id="3.30.710.10">
    <property type="entry name" value="Potassium Channel Kv1.1, Chain A"/>
    <property type="match status" value="1"/>
</dbReference>
<dbReference type="InterPro" id="IPR011705">
    <property type="entry name" value="BACK"/>
</dbReference>
<feature type="domain" description="BTB" evidence="1">
    <location>
        <begin position="27"/>
        <end position="103"/>
    </location>
</feature>
<dbReference type="PROSITE" id="PS50097">
    <property type="entry name" value="BTB"/>
    <property type="match status" value="1"/>
</dbReference>